<dbReference type="CDD" id="cd11056">
    <property type="entry name" value="CYP6-like"/>
    <property type="match status" value="1"/>
</dbReference>
<keyword evidence="8" id="KW-0256">Endoplasmic reticulum</keyword>
<dbReference type="InterPro" id="IPR001128">
    <property type="entry name" value="Cyt_P450"/>
</dbReference>
<evidence type="ECO:0000256" key="10">
    <source>
        <dbReference type="ARBA" id="ARBA00023002"/>
    </source>
</evidence>
<dbReference type="EC" id="1.14.14.1" evidence="5"/>
<dbReference type="FunFam" id="1.10.630.10:FF:000042">
    <property type="entry name" value="Cytochrome P450"/>
    <property type="match status" value="1"/>
</dbReference>
<dbReference type="GO" id="GO:0016712">
    <property type="term" value="F:oxidoreductase activity, acting on paired donors, with incorporation or reduction of molecular oxygen, reduced flavin or flavoprotein as one donor, and incorporation of one atom of oxygen"/>
    <property type="evidence" value="ECO:0007669"/>
    <property type="project" value="UniProtKB-EC"/>
</dbReference>
<dbReference type="GO" id="GO:0046872">
    <property type="term" value="F:metal ion binding"/>
    <property type="evidence" value="ECO:0007669"/>
    <property type="project" value="UniProtKB-KW"/>
</dbReference>
<dbReference type="AlphaFoldDB" id="A0ABD0T9N0"/>
<evidence type="ECO:0000256" key="8">
    <source>
        <dbReference type="ARBA" id="ARBA00022824"/>
    </source>
</evidence>
<keyword evidence="11 15" id="KW-0408">Iron</keyword>
<accession>A0ABD0T9N0</accession>
<comment type="caution">
    <text evidence="17">The sequence shown here is derived from an EMBL/GenBank/DDBJ whole genome shotgun (WGS) entry which is preliminary data.</text>
</comment>
<dbReference type="SUPFAM" id="SSF48264">
    <property type="entry name" value="Cytochrome P450"/>
    <property type="match status" value="1"/>
</dbReference>
<organism evidence="17 18">
    <name type="scientific">Loxostege sticticalis</name>
    <name type="common">Beet webworm moth</name>
    <dbReference type="NCBI Taxonomy" id="481309"/>
    <lineage>
        <taxon>Eukaryota</taxon>
        <taxon>Metazoa</taxon>
        <taxon>Ecdysozoa</taxon>
        <taxon>Arthropoda</taxon>
        <taxon>Hexapoda</taxon>
        <taxon>Insecta</taxon>
        <taxon>Pterygota</taxon>
        <taxon>Neoptera</taxon>
        <taxon>Endopterygota</taxon>
        <taxon>Lepidoptera</taxon>
        <taxon>Glossata</taxon>
        <taxon>Ditrysia</taxon>
        <taxon>Pyraloidea</taxon>
        <taxon>Crambidae</taxon>
        <taxon>Pyraustinae</taxon>
        <taxon>Loxostege</taxon>
    </lineage>
</organism>
<evidence type="ECO:0000256" key="13">
    <source>
        <dbReference type="ARBA" id="ARBA00023136"/>
    </source>
</evidence>
<comment type="subcellular location">
    <subcellularLocation>
        <location evidence="3">Endoplasmic reticulum membrane</location>
        <topology evidence="3">Peripheral membrane protein</topology>
    </subcellularLocation>
    <subcellularLocation>
        <location evidence="2">Microsome membrane</location>
        <topology evidence="2">Peripheral membrane protein</topology>
    </subcellularLocation>
</comment>
<dbReference type="InterPro" id="IPR050476">
    <property type="entry name" value="Insect_CytP450_Detox"/>
</dbReference>
<evidence type="ECO:0000256" key="4">
    <source>
        <dbReference type="ARBA" id="ARBA00010617"/>
    </source>
</evidence>
<evidence type="ECO:0000256" key="7">
    <source>
        <dbReference type="ARBA" id="ARBA00022723"/>
    </source>
</evidence>
<comment type="cofactor">
    <cofactor evidence="1 15">
        <name>heme</name>
        <dbReference type="ChEBI" id="CHEBI:30413"/>
    </cofactor>
</comment>
<dbReference type="Gene3D" id="1.10.630.10">
    <property type="entry name" value="Cytochrome P450"/>
    <property type="match status" value="1"/>
</dbReference>
<evidence type="ECO:0000256" key="1">
    <source>
        <dbReference type="ARBA" id="ARBA00001971"/>
    </source>
</evidence>
<evidence type="ECO:0000256" key="12">
    <source>
        <dbReference type="ARBA" id="ARBA00023033"/>
    </source>
</evidence>
<dbReference type="Pfam" id="PF00067">
    <property type="entry name" value="p450"/>
    <property type="match status" value="1"/>
</dbReference>
<gene>
    <name evidence="17" type="ORF">ABMA28_016498</name>
</gene>
<keyword evidence="12 16" id="KW-0503">Monooxygenase</keyword>
<dbReference type="PROSITE" id="PS00086">
    <property type="entry name" value="CYTOCHROME_P450"/>
    <property type="match status" value="1"/>
</dbReference>
<reference evidence="17 18" key="1">
    <citation type="submission" date="2024-06" db="EMBL/GenBank/DDBJ databases">
        <title>A chromosome-level genome assembly of beet webworm, Loxostege sticticalis.</title>
        <authorList>
            <person name="Zhang Y."/>
        </authorList>
    </citation>
    <scope>NUCLEOTIDE SEQUENCE [LARGE SCALE GENOMIC DNA]</scope>
    <source>
        <strain evidence="17">AQ028</strain>
        <tissue evidence="17">Male pupae</tissue>
    </source>
</reference>
<evidence type="ECO:0000313" key="18">
    <source>
        <dbReference type="Proteomes" id="UP001549921"/>
    </source>
</evidence>
<sequence>MFFLLILVSIVFILYLYNTRTFNYWKKRGIKHEEPVLFFGTNKNVLLGKQSRSQMVDEIYWKYPDEKVVGGFRTTTPELIIRDPELIKNVLLTDFISFHRRGLNSHKTVFEPLRQHLFAADGDLWRLVRQRLTPAFTSGKLKAMFPLIVERAEKLQSFTLAAASQNEPLNSRDLMARFTTDFIGACGFGIDSDSLNEENSEFRKLGKQIFTVTMREVVVNMLKEVFPELTKNLKLFARFESDLISLVKAIQMKRNYKPSGRNDFIDLLLDCKEKGALEGTSIEKVNPDGTPEKVSIKMDDDLFAAQVFVFFAAGFETSSSSTSFTLHQLAYNPDVQKKVQEDIDSVLERYNNTLCYEAVKEMTYLEWAFKEGLRMFPSLGYLMRQSTTKYTFEKINLSIDEDVHILIPVQSLHMDPKYWDDPEEFRPERFDPENFTSRQKQVYFPFGDGPRNCIGSRLGLMQSLAGLAAILSRFSVEPAPESKRHVEVNPRSQIVQAVKGDSLPLMFRERKKLPAH</sequence>
<dbReference type="Proteomes" id="UP001549921">
    <property type="component" value="Unassembled WGS sequence"/>
</dbReference>
<dbReference type="PANTHER" id="PTHR24292">
    <property type="entry name" value="CYTOCHROME P450"/>
    <property type="match status" value="1"/>
</dbReference>
<evidence type="ECO:0000256" key="9">
    <source>
        <dbReference type="ARBA" id="ARBA00022848"/>
    </source>
</evidence>
<protein>
    <recommendedName>
        <fullName evidence="5">unspecific monooxygenase</fullName>
        <ecNumber evidence="5">1.14.14.1</ecNumber>
    </recommendedName>
</protein>
<dbReference type="PRINTS" id="PR00463">
    <property type="entry name" value="EP450I"/>
</dbReference>
<dbReference type="InterPro" id="IPR002401">
    <property type="entry name" value="Cyt_P450_E_grp-I"/>
</dbReference>
<evidence type="ECO:0000256" key="14">
    <source>
        <dbReference type="ARBA" id="ARBA00047827"/>
    </source>
</evidence>
<dbReference type="InterPro" id="IPR036396">
    <property type="entry name" value="Cyt_P450_sf"/>
</dbReference>
<keyword evidence="6 15" id="KW-0349">Heme</keyword>
<dbReference type="PANTHER" id="PTHR24292:SF54">
    <property type="entry name" value="CYP9F3-RELATED"/>
    <property type="match status" value="1"/>
</dbReference>
<keyword evidence="10 16" id="KW-0560">Oxidoreductase</keyword>
<name>A0ABD0T9N0_LOXSC</name>
<dbReference type="PRINTS" id="PR00385">
    <property type="entry name" value="P450"/>
</dbReference>
<keyword evidence="7 15" id="KW-0479">Metal-binding</keyword>
<proteinExistence type="inferred from homology"/>
<comment type="catalytic activity">
    <reaction evidence="14">
        <text>an organic molecule + reduced [NADPH--hemoprotein reductase] + O2 = an alcohol + oxidized [NADPH--hemoprotein reductase] + H2O + H(+)</text>
        <dbReference type="Rhea" id="RHEA:17149"/>
        <dbReference type="Rhea" id="RHEA-COMP:11964"/>
        <dbReference type="Rhea" id="RHEA-COMP:11965"/>
        <dbReference type="ChEBI" id="CHEBI:15377"/>
        <dbReference type="ChEBI" id="CHEBI:15378"/>
        <dbReference type="ChEBI" id="CHEBI:15379"/>
        <dbReference type="ChEBI" id="CHEBI:30879"/>
        <dbReference type="ChEBI" id="CHEBI:57618"/>
        <dbReference type="ChEBI" id="CHEBI:58210"/>
        <dbReference type="ChEBI" id="CHEBI:142491"/>
        <dbReference type="EC" id="1.14.14.1"/>
    </reaction>
</comment>
<evidence type="ECO:0000256" key="6">
    <source>
        <dbReference type="ARBA" id="ARBA00022617"/>
    </source>
</evidence>
<keyword evidence="9" id="KW-0492">Microsome</keyword>
<evidence type="ECO:0000256" key="16">
    <source>
        <dbReference type="RuleBase" id="RU000461"/>
    </source>
</evidence>
<dbReference type="GO" id="GO:0005789">
    <property type="term" value="C:endoplasmic reticulum membrane"/>
    <property type="evidence" value="ECO:0007669"/>
    <property type="project" value="UniProtKB-SubCell"/>
</dbReference>
<evidence type="ECO:0000256" key="5">
    <source>
        <dbReference type="ARBA" id="ARBA00012109"/>
    </source>
</evidence>
<dbReference type="InterPro" id="IPR017972">
    <property type="entry name" value="Cyt_P450_CS"/>
</dbReference>
<keyword evidence="13" id="KW-0472">Membrane</keyword>
<evidence type="ECO:0000256" key="11">
    <source>
        <dbReference type="ARBA" id="ARBA00023004"/>
    </source>
</evidence>
<feature type="binding site" description="axial binding residue" evidence="15">
    <location>
        <position position="453"/>
    </location>
    <ligand>
        <name>heme</name>
        <dbReference type="ChEBI" id="CHEBI:30413"/>
    </ligand>
    <ligandPart>
        <name>Fe</name>
        <dbReference type="ChEBI" id="CHEBI:18248"/>
    </ligandPart>
</feature>
<dbReference type="EMBL" id="JBEDNZ010000008">
    <property type="protein sequence ID" value="KAL0839875.1"/>
    <property type="molecule type" value="Genomic_DNA"/>
</dbReference>
<evidence type="ECO:0000313" key="17">
    <source>
        <dbReference type="EMBL" id="KAL0839875.1"/>
    </source>
</evidence>
<evidence type="ECO:0000256" key="2">
    <source>
        <dbReference type="ARBA" id="ARBA00004174"/>
    </source>
</evidence>
<evidence type="ECO:0000256" key="15">
    <source>
        <dbReference type="PIRSR" id="PIRSR602401-1"/>
    </source>
</evidence>
<comment type="similarity">
    <text evidence="4 16">Belongs to the cytochrome P450 family.</text>
</comment>
<evidence type="ECO:0000256" key="3">
    <source>
        <dbReference type="ARBA" id="ARBA00004406"/>
    </source>
</evidence>